<keyword evidence="2" id="KW-1185">Reference proteome</keyword>
<dbReference type="KEGG" id="cpoy:GP475_02260"/>
<dbReference type="AlphaFoldDB" id="A0A7H0SM11"/>
<sequence length="182" mass="19703">MSDTVNPGYGQEPRANPFARWTTIVIGILLVALAVIAGRDIWVLSSQTTQQPWLKPVFGLFNESLPSWIVPASIAAMIIGLILVIIALKPRKRTHRAITSPISLWTRPVDISRMASQTARKVPGVSNAHSAVKGSSLSVNVAGDTTDPSLAERVEAALAPLVNRVDSPKQVKVRVQQEEVNK</sequence>
<gene>
    <name evidence="1" type="ORF">GP475_02260</name>
</gene>
<evidence type="ECO:0000313" key="2">
    <source>
        <dbReference type="Proteomes" id="UP000516320"/>
    </source>
</evidence>
<dbReference type="InterPro" id="IPR046253">
    <property type="entry name" value="DUF6286"/>
</dbReference>
<name>A0A7H0SM11_9CORY</name>
<proteinExistence type="predicted"/>
<dbReference type="EMBL" id="CP046884">
    <property type="protein sequence ID" value="QNQ89586.1"/>
    <property type="molecule type" value="Genomic_DNA"/>
</dbReference>
<protein>
    <submittedName>
        <fullName evidence="1">Uncharacterized protein</fullName>
    </submittedName>
</protein>
<organism evidence="1 2">
    <name type="scientific">Corynebacterium poyangense</name>
    <dbReference type="NCBI Taxonomy" id="2684405"/>
    <lineage>
        <taxon>Bacteria</taxon>
        <taxon>Bacillati</taxon>
        <taxon>Actinomycetota</taxon>
        <taxon>Actinomycetes</taxon>
        <taxon>Mycobacteriales</taxon>
        <taxon>Corynebacteriaceae</taxon>
        <taxon>Corynebacterium</taxon>
    </lineage>
</organism>
<reference evidence="1 2" key="1">
    <citation type="submission" date="2019-12" db="EMBL/GenBank/DDBJ databases">
        <title>Corynebacterium sp. nov., isolated from feces of the Anser Albifrons in China.</title>
        <authorList>
            <person name="Liu Q."/>
        </authorList>
    </citation>
    <scope>NUCLEOTIDE SEQUENCE [LARGE SCALE GENOMIC DNA]</scope>
    <source>
        <strain evidence="1 2">4H37-19</strain>
    </source>
</reference>
<accession>A0A7H0SM11</accession>
<dbReference type="Pfam" id="PF19803">
    <property type="entry name" value="DUF6286"/>
    <property type="match status" value="1"/>
</dbReference>
<evidence type="ECO:0000313" key="1">
    <source>
        <dbReference type="EMBL" id="QNQ89586.1"/>
    </source>
</evidence>
<dbReference type="Proteomes" id="UP000516320">
    <property type="component" value="Chromosome"/>
</dbReference>
<dbReference type="RefSeq" id="WP_187975039.1">
    <property type="nucleotide sequence ID" value="NZ_CP046884.1"/>
</dbReference>